<reference evidence="1 2" key="1">
    <citation type="submission" date="2019-02" db="EMBL/GenBank/DDBJ databases">
        <title>Deep-cultivation of Planctomycetes and their phenomic and genomic characterization uncovers novel biology.</title>
        <authorList>
            <person name="Wiegand S."/>
            <person name="Jogler M."/>
            <person name="Boedeker C."/>
            <person name="Pinto D."/>
            <person name="Vollmers J."/>
            <person name="Rivas-Marin E."/>
            <person name="Kohn T."/>
            <person name="Peeters S.H."/>
            <person name="Heuer A."/>
            <person name="Rast P."/>
            <person name="Oberbeckmann S."/>
            <person name="Bunk B."/>
            <person name="Jeske O."/>
            <person name="Meyerdierks A."/>
            <person name="Storesund J.E."/>
            <person name="Kallscheuer N."/>
            <person name="Luecker S."/>
            <person name="Lage O.M."/>
            <person name="Pohl T."/>
            <person name="Merkel B.J."/>
            <person name="Hornburger P."/>
            <person name="Mueller R.-W."/>
            <person name="Bruemmer F."/>
            <person name="Labrenz M."/>
            <person name="Spormann A.M."/>
            <person name="Op Den Camp H."/>
            <person name="Overmann J."/>
            <person name="Amann R."/>
            <person name="Jetten M.S.M."/>
            <person name="Mascher T."/>
            <person name="Medema M.H."/>
            <person name="Devos D.P."/>
            <person name="Kaster A.-K."/>
            <person name="Ovreas L."/>
            <person name="Rohde M."/>
            <person name="Galperin M.Y."/>
            <person name="Jogler C."/>
        </authorList>
    </citation>
    <scope>NUCLEOTIDE SEQUENCE [LARGE SCALE GENOMIC DNA]</scope>
    <source>
        <strain evidence="1 2">Pla100</strain>
    </source>
</reference>
<dbReference type="EMBL" id="SJPM01000007">
    <property type="protein sequence ID" value="TWT95007.1"/>
    <property type="molecule type" value="Genomic_DNA"/>
</dbReference>
<dbReference type="Proteomes" id="UP000316213">
    <property type="component" value="Unassembled WGS sequence"/>
</dbReference>
<dbReference type="AlphaFoldDB" id="A0A5C6A6L4"/>
<name>A0A5C6A6L4_9BACT</name>
<sequence length="734" mass="79860">MDRPKNRPAHDPPHQTLTPNPATILVGWVGAASAQTRHKRVTIPGMFASRWLSFACAVCTAASPVLAGVTGENVAVVVNAASIDSITVANHYVSLRHVPANNVIWLDDVPEGNSVSLNDFRDRILKPLLEKINAKQIAAQIQVVAYSAGFPTAVQIGEHTKRLTDPNQKKYQTPTASINSLTYFYRFVLSDSSDYLGWASNQYARGRFARHFVNPFAGEKRKQFTAAESAARDGDHTRAAESFEALADEYPTLSPLHILAAEHWLAADEELKALQQLDKAVASGWADRRHLTESDTFRDVFNAEDPDSLSPRKQRLLDAMEDVPVVNQGPMPFAAALEWTASGHPVPPKSGAIPYLLSCVLAVVHPNGNTLDEAIAVLQLAAKADHTFPNGVFGFAKTADVRVTTREPLYGDAIAWLLSRKQDVEIFPSSLPDSDKTYVGMMLGSAGLSLESRKWSFAPGALAENLTSLGGAFETKSQTKLTELLSAGAAISSGAVAEPYALVPKFPTPMIYPYYCEGVTAIEAFYLSVTSPYQLLIVGDPICQPFARPPNDLIRIETAPQVGTQGEPKTAPQPSAIEVHWQALPDSPVSSPVAEFQLYVLGKLFATAPPVPNMKINLPDELAGMVDCRVVMTGRHPTRPAIATRAQLKVGGDRILPKIQRLRKQDQSRWTVFVDCPGADRMEVMHLGRTIAEFDGDASRLTFTPEKIGNGPVRLQAIAYQGEQTIFGDVFQSP</sequence>
<proteinExistence type="predicted"/>
<gene>
    <name evidence="1" type="ORF">Pla100_35860</name>
</gene>
<keyword evidence="2" id="KW-1185">Reference proteome</keyword>
<comment type="caution">
    <text evidence="1">The sequence shown here is derived from an EMBL/GenBank/DDBJ whole genome shotgun (WGS) entry which is preliminary data.</text>
</comment>
<accession>A0A5C6A6L4</accession>
<protein>
    <submittedName>
        <fullName evidence="1">Uncharacterized protein</fullName>
    </submittedName>
</protein>
<organism evidence="1 2">
    <name type="scientific">Neorhodopirellula pilleata</name>
    <dbReference type="NCBI Taxonomy" id="2714738"/>
    <lineage>
        <taxon>Bacteria</taxon>
        <taxon>Pseudomonadati</taxon>
        <taxon>Planctomycetota</taxon>
        <taxon>Planctomycetia</taxon>
        <taxon>Pirellulales</taxon>
        <taxon>Pirellulaceae</taxon>
        <taxon>Neorhodopirellula</taxon>
    </lineage>
</organism>
<evidence type="ECO:0000313" key="2">
    <source>
        <dbReference type="Proteomes" id="UP000316213"/>
    </source>
</evidence>
<evidence type="ECO:0000313" key="1">
    <source>
        <dbReference type="EMBL" id="TWT95007.1"/>
    </source>
</evidence>